<accession>A0A368GSE5</accession>
<evidence type="ECO:0000313" key="3">
    <source>
        <dbReference type="Proteomes" id="UP000252519"/>
    </source>
</evidence>
<feature type="compositionally biased region" description="Basic and acidic residues" evidence="1">
    <location>
        <begin position="54"/>
        <end position="63"/>
    </location>
</feature>
<protein>
    <submittedName>
        <fullName evidence="2">Uncharacterized protein</fullName>
    </submittedName>
</protein>
<dbReference type="Proteomes" id="UP000252519">
    <property type="component" value="Unassembled WGS sequence"/>
</dbReference>
<comment type="caution">
    <text evidence="2">The sequence shown here is derived from an EMBL/GenBank/DDBJ whole genome shotgun (WGS) entry which is preliminary data.</text>
</comment>
<name>A0A368GSE5_ANCCA</name>
<evidence type="ECO:0000313" key="2">
    <source>
        <dbReference type="EMBL" id="RCN46548.1"/>
    </source>
</evidence>
<evidence type="ECO:0000256" key="1">
    <source>
        <dbReference type="SAM" id="MobiDB-lite"/>
    </source>
</evidence>
<feature type="compositionally biased region" description="Pro residues" evidence="1">
    <location>
        <begin position="20"/>
        <end position="32"/>
    </location>
</feature>
<reference evidence="2 3" key="1">
    <citation type="submission" date="2014-10" db="EMBL/GenBank/DDBJ databases">
        <title>Draft genome of the hookworm Ancylostoma caninum.</title>
        <authorList>
            <person name="Mitreva M."/>
        </authorList>
    </citation>
    <scope>NUCLEOTIDE SEQUENCE [LARGE SCALE GENOMIC DNA]</scope>
    <source>
        <strain evidence="2 3">Baltimore</strain>
    </source>
</reference>
<proteinExistence type="predicted"/>
<feature type="region of interest" description="Disordered" evidence="1">
    <location>
        <begin position="1"/>
        <end position="63"/>
    </location>
</feature>
<gene>
    <name evidence="2" type="ORF">ANCCAN_07408</name>
</gene>
<keyword evidence="3" id="KW-1185">Reference proteome</keyword>
<organism evidence="2 3">
    <name type="scientific">Ancylostoma caninum</name>
    <name type="common">Dog hookworm</name>
    <dbReference type="NCBI Taxonomy" id="29170"/>
    <lineage>
        <taxon>Eukaryota</taxon>
        <taxon>Metazoa</taxon>
        <taxon>Ecdysozoa</taxon>
        <taxon>Nematoda</taxon>
        <taxon>Chromadorea</taxon>
        <taxon>Rhabditida</taxon>
        <taxon>Rhabditina</taxon>
        <taxon>Rhabditomorpha</taxon>
        <taxon>Strongyloidea</taxon>
        <taxon>Ancylostomatidae</taxon>
        <taxon>Ancylostomatinae</taxon>
        <taxon>Ancylostoma</taxon>
    </lineage>
</organism>
<dbReference type="AlphaFoldDB" id="A0A368GSE5"/>
<sequence>MSSRGYQYPGYSPFGRRMPNHPPPFVEPPPMAIYPQKVEILPEPHYDVQQSQRESQRHSRQPD</sequence>
<dbReference type="EMBL" id="JOJR01000077">
    <property type="protein sequence ID" value="RCN46548.1"/>
    <property type="molecule type" value="Genomic_DNA"/>
</dbReference>